<evidence type="ECO:0000313" key="4">
    <source>
        <dbReference type="EMBL" id="RKT58594.1"/>
    </source>
</evidence>
<dbReference type="Pfam" id="PF20803">
    <property type="entry name" value="PaaX_M"/>
    <property type="match status" value="1"/>
</dbReference>
<dbReference type="PIRSF" id="PIRSF020623">
    <property type="entry name" value="PaaX"/>
    <property type="match status" value="1"/>
</dbReference>
<dbReference type="Gene3D" id="3.30.70.2650">
    <property type="match status" value="1"/>
</dbReference>
<dbReference type="GO" id="GO:0006351">
    <property type="term" value="P:DNA-templated transcription"/>
    <property type="evidence" value="ECO:0007669"/>
    <property type="project" value="InterPro"/>
</dbReference>
<feature type="domain" description="Transcriptional repressor PaaX-like central Cas2-like" evidence="3">
    <location>
        <begin position="106"/>
        <end position="154"/>
    </location>
</feature>
<dbReference type="Gene3D" id="1.20.58.1460">
    <property type="match status" value="1"/>
</dbReference>
<dbReference type="Gene3D" id="1.10.10.10">
    <property type="entry name" value="Winged helix-like DNA-binding domain superfamily/Winged helix DNA-binding domain"/>
    <property type="match status" value="1"/>
</dbReference>
<dbReference type="RefSeq" id="WP_211329762.1">
    <property type="nucleotide sequence ID" value="NZ_RBXP01000014.1"/>
</dbReference>
<organism evidence="4 5">
    <name type="scientific">Azonexus fungiphilus</name>
    <dbReference type="NCBI Taxonomy" id="146940"/>
    <lineage>
        <taxon>Bacteria</taxon>
        <taxon>Pseudomonadati</taxon>
        <taxon>Pseudomonadota</taxon>
        <taxon>Betaproteobacteria</taxon>
        <taxon>Rhodocyclales</taxon>
        <taxon>Azonexaceae</taxon>
        <taxon>Azonexus</taxon>
    </lineage>
</organism>
<proteinExistence type="predicted"/>
<dbReference type="NCBIfam" id="TIGR02277">
    <property type="entry name" value="PaaX_trns_reg"/>
    <property type="match status" value="1"/>
</dbReference>
<dbReference type="PANTHER" id="PTHR30319">
    <property type="entry name" value="PHENYLACETIC ACID REGULATOR-RELATED TRANSCRIPTIONAL REPRESSOR"/>
    <property type="match status" value="1"/>
</dbReference>
<dbReference type="InterPro" id="IPR036388">
    <property type="entry name" value="WH-like_DNA-bd_sf"/>
</dbReference>
<dbReference type="Proteomes" id="UP000270626">
    <property type="component" value="Unassembled WGS sequence"/>
</dbReference>
<sequence length="308" mass="33600">MSAATPSDLEDFCRQRPLRAGSLIVSAFGDAVLPYGGRLWLGSLIRLLRPCGLNERQVRTAVFRLVRDEWLHPESVGRRADYCLTAVGRRRFEAAARHIYAAEAPRWDGRWRLLLVLGERPAKEREQLRKALFWQGFGAFGSDCFVHPGADLAAVCEALAGPAGVPCPGLLPLLAAEADCGLPACNAELVARAWNLPALAASYAGFLALYRPLAERLAATLPSDEQALRLRLLLIHDYRRLLLRDPQLPAALLPADWPGEQARRLCAALYRQLLAPSEAALAATLSLADGRRPHPDGSAAGRFQAFSG</sequence>
<dbReference type="Pfam" id="PF07848">
    <property type="entry name" value="PaaX"/>
    <property type="match status" value="1"/>
</dbReference>
<gene>
    <name evidence="4" type="ORF">DFR40_1613</name>
</gene>
<feature type="domain" description="Transcriptional repressor PaaX-like N-terminal" evidence="1">
    <location>
        <begin position="19"/>
        <end position="86"/>
    </location>
</feature>
<protein>
    <submittedName>
        <fullName evidence="4">PaaX family transcriptional regulator</fullName>
    </submittedName>
</protein>
<dbReference type="InterPro" id="IPR011965">
    <property type="entry name" value="PaaX_trns_reg"/>
</dbReference>
<evidence type="ECO:0000313" key="5">
    <source>
        <dbReference type="Proteomes" id="UP000270626"/>
    </source>
</evidence>
<keyword evidence="5" id="KW-1185">Reference proteome</keyword>
<dbReference type="AlphaFoldDB" id="A0A495WBQ0"/>
<dbReference type="Pfam" id="PF08223">
    <property type="entry name" value="PaaX_C"/>
    <property type="match status" value="1"/>
</dbReference>
<feature type="domain" description="Transcriptional repressor PaaX-like C-terminal" evidence="2">
    <location>
        <begin position="194"/>
        <end position="281"/>
    </location>
</feature>
<dbReference type="InterPro" id="IPR048846">
    <property type="entry name" value="PaaX-like_central"/>
</dbReference>
<name>A0A495WBQ0_9RHOO</name>
<evidence type="ECO:0000259" key="1">
    <source>
        <dbReference type="Pfam" id="PF07848"/>
    </source>
</evidence>
<dbReference type="EMBL" id="RBXP01000014">
    <property type="protein sequence ID" value="RKT58594.1"/>
    <property type="molecule type" value="Genomic_DNA"/>
</dbReference>
<dbReference type="InterPro" id="IPR012906">
    <property type="entry name" value="PaaX-like_N"/>
</dbReference>
<accession>A0A495WBQ0</accession>
<dbReference type="InterPro" id="IPR013225">
    <property type="entry name" value="PaaX_C"/>
</dbReference>
<dbReference type="PANTHER" id="PTHR30319:SF1">
    <property type="entry name" value="TRANSCRIPTIONAL REPRESSOR PAAX"/>
    <property type="match status" value="1"/>
</dbReference>
<reference evidence="4 5" key="1">
    <citation type="submission" date="2018-10" db="EMBL/GenBank/DDBJ databases">
        <title>Genomic Encyclopedia of Type Strains, Phase IV (KMG-IV): sequencing the most valuable type-strain genomes for metagenomic binning, comparative biology and taxonomic classification.</title>
        <authorList>
            <person name="Goeker M."/>
        </authorList>
    </citation>
    <scope>NUCLEOTIDE SEQUENCE [LARGE SCALE GENOMIC DNA]</scope>
    <source>
        <strain evidence="4 5">DSM 23841</strain>
    </source>
</reference>
<comment type="caution">
    <text evidence="4">The sequence shown here is derived from an EMBL/GenBank/DDBJ whole genome shotgun (WGS) entry which is preliminary data.</text>
</comment>
<evidence type="ECO:0000259" key="3">
    <source>
        <dbReference type="Pfam" id="PF20803"/>
    </source>
</evidence>
<evidence type="ECO:0000259" key="2">
    <source>
        <dbReference type="Pfam" id="PF08223"/>
    </source>
</evidence>